<protein>
    <submittedName>
        <fullName evidence="1">Uncharacterized protein</fullName>
    </submittedName>
</protein>
<dbReference type="AlphaFoldDB" id="A0A506VA20"/>
<dbReference type="OrthoDB" id="6433535at2"/>
<dbReference type="Proteomes" id="UP000319523">
    <property type="component" value="Unassembled WGS sequence"/>
</dbReference>
<evidence type="ECO:0000313" key="2">
    <source>
        <dbReference type="Proteomes" id="UP000319523"/>
    </source>
</evidence>
<reference evidence="1 2" key="1">
    <citation type="submission" date="2019-06" db="EMBL/GenBank/DDBJ databases">
        <authorList>
            <person name="Yang Y."/>
        </authorList>
    </citation>
    <scope>NUCLEOTIDE SEQUENCE [LARGE SCALE GENOMIC DNA]</scope>
    <source>
        <strain evidence="1 2">BIT-26</strain>
    </source>
</reference>
<dbReference type="EMBL" id="VHQI01000007">
    <property type="protein sequence ID" value="TPW41813.1"/>
    <property type="molecule type" value="Genomic_DNA"/>
</dbReference>
<accession>A0A506VA20</accession>
<sequence>MQAKKRFALALTRGMAQVNKNLISTINNVKMGGERVINYGSCLIPDEDYRNVCQNMGKEDYRLLLSVMEIYRREDVVLDMVQIYFQKTLKRIDTNNANKLVAFIQETFGLAAHTAANKISKMALAATIAKLIVNSAEFKASHVARVNKFSSWFVTSLSYYGKAQLASLAVNKLKYQDSEYYHLLYEEGIEMLYFLIEPSMTKIIYQIRSGDNNPDVVSDALYEILKK</sequence>
<keyword evidence="2" id="KW-1185">Reference proteome</keyword>
<gene>
    <name evidence="1" type="ORF">FKM52_12425</name>
</gene>
<name>A0A506VA20_9GAMM</name>
<proteinExistence type="predicted"/>
<organism evidence="1 2">
    <name type="scientific">Mixta tenebrionis</name>
    <dbReference type="NCBI Taxonomy" id="2562439"/>
    <lineage>
        <taxon>Bacteria</taxon>
        <taxon>Pseudomonadati</taxon>
        <taxon>Pseudomonadota</taxon>
        <taxon>Gammaproteobacteria</taxon>
        <taxon>Enterobacterales</taxon>
        <taxon>Erwiniaceae</taxon>
        <taxon>Mixta</taxon>
    </lineage>
</organism>
<comment type="caution">
    <text evidence="1">The sequence shown here is derived from an EMBL/GenBank/DDBJ whole genome shotgun (WGS) entry which is preliminary data.</text>
</comment>
<evidence type="ECO:0000313" key="1">
    <source>
        <dbReference type="EMBL" id="TPW41813.1"/>
    </source>
</evidence>